<dbReference type="VEuPathDB" id="VectorBase:LOC119175583"/>
<dbReference type="InterPro" id="IPR036691">
    <property type="entry name" value="Endo/exonu/phosph_ase_sf"/>
</dbReference>
<feature type="region of interest" description="Disordered" evidence="1">
    <location>
        <begin position="25"/>
        <end position="57"/>
    </location>
</feature>
<feature type="domain" description="Endonuclease/exonuclease/phosphatase" evidence="2">
    <location>
        <begin position="104"/>
        <end position="221"/>
    </location>
</feature>
<reference evidence="3" key="1">
    <citation type="journal article" date="2020" name="Cell">
        <title>Large-Scale Comparative Analyses of Tick Genomes Elucidate Their Genetic Diversity and Vector Capacities.</title>
        <authorList>
            <consortium name="Tick Genome and Microbiome Consortium (TIGMIC)"/>
            <person name="Jia N."/>
            <person name="Wang J."/>
            <person name="Shi W."/>
            <person name="Du L."/>
            <person name="Sun Y."/>
            <person name="Zhan W."/>
            <person name="Jiang J.F."/>
            <person name="Wang Q."/>
            <person name="Zhang B."/>
            <person name="Ji P."/>
            <person name="Bell-Sakyi L."/>
            <person name="Cui X.M."/>
            <person name="Yuan T.T."/>
            <person name="Jiang B.G."/>
            <person name="Yang W.F."/>
            <person name="Lam T.T."/>
            <person name="Chang Q.C."/>
            <person name="Ding S.J."/>
            <person name="Wang X.J."/>
            <person name="Zhu J.G."/>
            <person name="Ruan X.D."/>
            <person name="Zhao L."/>
            <person name="Wei J.T."/>
            <person name="Ye R.Z."/>
            <person name="Que T.C."/>
            <person name="Du C.H."/>
            <person name="Zhou Y.H."/>
            <person name="Cheng J.X."/>
            <person name="Dai P.F."/>
            <person name="Guo W.B."/>
            <person name="Han X.H."/>
            <person name="Huang E.J."/>
            <person name="Li L.F."/>
            <person name="Wei W."/>
            <person name="Gao Y.C."/>
            <person name="Liu J.Z."/>
            <person name="Shao H.Z."/>
            <person name="Wang X."/>
            <person name="Wang C.C."/>
            <person name="Yang T.C."/>
            <person name="Huo Q.B."/>
            <person name="Li W."/>
            <person name="Chen H.Y."/>
            <person name="Chen S.E."/>
            <person name="Zhou L.G."/>
            <person name="Ni X.B."/>
            <person name="Tian J.H."/>
            <person name="Sheng Y."/>
            <person name="Liu T."/>
            <person name="Pan Y.S."/>
            <person name="Xia L.Y."/>
            <person name="Li J."/>
            <person name="Zhao F."/>
            <person name="Cao W.C."/>
        </authorList>
    </citation>
    <scope>NUCLEOTIDE SEQUENCE</scope>
    <source>
        <strain evidence="3">Rmic-2018</strain>
    </source>
</reference>
<reference evidence="3" key="2">
    <citation type="submission" date="2021-09" db="EMBL/GenBank/DDBJ databases">
        <authorList>
            <person name="Jia N."/>
            <person name="Wang J."/>
            <person name="Shi W."/>
            <person name="Du L."/>
            <person name="Sun Y."/>
            <person name="Zhan W."/>
            <person name="Jiang J."/>
            <person name="Wang Q."/>
            <person name="Zhang B."/>
            <person name="Ji P."/>
            <person name="Sakyi L.B."/>
            <person name="Cui X."/>
            <person name="Yuan T."/>
            <person name="Jiang B."/>
            <person name="Yang W."/>
            <person name="Lam T.T.-Y."/>
            <person name="Chang Q."/>
            <person name="Ding S."/>
            <person name="Wang X."/>
            <person name="Zhu J."/>
            <person name="Ruan X."/>
            <person name="Zhao L."/>
            <person name="Wei J."/>
            <person name="Que T."/>
            <person name="Du C."/>
            <person name="Cheng J."/>
            <person name="Dai P."/>
            <person name="Han X."/>
            <person name="Huang E."/>
            <person name="Gao Y."/>
            <person name="Liu J."/>
            <person name="Shao H."/>
            <person name="Ye R."/>
            <person name="Li L."/>
            <person name="Wei W."/>
            <person name="Wang X."/>
            <person name="Wang C."/>
            <person name="Huo Q."/>
            <person name="Li W."/>
            <person name="Guo W."/>
            <person name="Chen H."/>
            <person name="Chen S."/>
            <person name="Zhou L."/>
            <person name="Zhou L."/>
            <person name="Ni X."/>
            <person name="Tian J."/>
            <person name="Zhou Y."/>
            <person name="Sheng Y."/>
            <person name="Liu T."/>
            <person name="Pan Y."/>
            <person name="Xia L."/>
            <person name="Li J."/>
            <person name="Zhao F."/>
            <person name="Cao W."/>
        </authorList>
    </citation>
    <scope>NUCLEOTIDE SEQUENCE</scope>
    <source>
        <strain evidence="3">Rmic-2018</strain>
        <tissue evidence="3">Larvae</tissue>
    </source>
</reference>
<feature type="compositionally biased region" description="Basic residues" evidence="1">
    <location>
        <begin position="25"/>
        <end position="37"/>
    </location>
</feature>
<protein>
    <recommendedName>
        <fullName evidence="2">Endonuclease/exonuclease/phosphatase domain-containing protein</fullName>
    </recommendedName>
</protein>
<proteinExistence type="predicted"/>
<dbReference type="AlphaFoldDB" id="A0A9J6D5V3"/>
<dbReference type="Gene3D" id="3.60.10.10">
    <property type="entry name" value="Endonuclease/exonuclease/phosphatase"/>
    <property type="match status" value="1"/>
</dbReference>
<keyword evidence="4" id="KW-1185">Reference proteome</keyword>
<dbReference type="GO" id="GO:0003824">
    <property type="term" value="F:catalytic activity"/>
    <property type="evidence" value="ECO:0007669"/>
    <property type="project" value="InterPro"/>
</dbReference>
<name>A0A9J6D5V3_RHIMP</name>
<dbReference type="Proteomes" id="UP000821866">
    <property type="component" value="Chromosome 9"/>
</dbReference>
<dbReference type="Pfam" id="PF14529">
    <property type="entry name" value="Exo_endo_phos_2"/>
    <property type="match status" value="1"/>
</dbReference>
<dbReference type="EMBL" id="JABSTU010000011">
    <property type="protein sequence ID" value="KAH8009432.1"/>
    <property type="molecule type" value="Genomic_DNA"/>
</dbReference>
<evidence type="ECO:0000313" key="4">
    <source>
        <dbReference type="Proteomes" id="UP000821866"/>
    </source>
</evidence>
<evidence type="ECO:0000313" key="3">
    <source>
        <dbReference type="EMBL" id="KAH8009432.1"/>
    </source>
</evidence>
<gene>
    <name evidence="3" type="ORF">HPB51_017417</name>
</gene>
<organism evidence="3 4">
    <name type="scientific">Rhipicephalus microplus</name>
    <name type="common">Cattle tick</name>
    <name type="synonym">Boophilus microplus</name>
    <dbReference type="NCBI Taxonomy" id="6941"/>
    <lineage>
        <taxon>Eukaryota</taxon>
        <taxon>Metazoa</taxon>
        <taxon>Ecdysozoa</taxon>
        <taxon>Arthropoda</taxon>
        <taxon>Chelicerata</taxon>
        <taxon>Arachnida</taxon>
        <taxon>Acari</taxon>
        <taxon>Parasitiformes</taxon>
        <taxon>Ixodida</taxon>
        <taxon>Ixodoidea</taxon>
        <taxon>Ixodidae</taxon>
        <taxon>Rhipicephalinae</taxon>
        <taxon>Rhipicephalus</taxon>
        <taxon>Boophilus</taxon>
    </lineage>
</organism>
<evidence type="ECO:0000259" key="2">
    <source>
        <dbReference type="Pfam" id="PF14529"/>
    </source>
</evidence>
<comment type="caution">
    <text evidence="3">The sequence shown here is derived from an EMBL/GenBank/DDBJ whole genome shotgun (WGS) entry which is preliminary data.</text>
</comment>
<sequence length="271" mass="31704">MLVAFKRRRSSNNAYYKHKAHRTLSSYKKHSAAKHQHYQGTDHLRASPPFPSAQETGTKRERGVFILVKKGLIIVEHDLMPRSAIEHVATEIVVGKRKKRTSTMIINLYSNPRQRWQKFKALIPKTKQFAGHNINIIARDFNTEHKLWGYPETNEKVKHLLHDMTEMGYQLINDFETTTWNALTSTQRKTNPNLTFLGETTRQHRAKWRNTEETMGRDHKSLKIRIPFRGNMKESRQHIVDRHDYAQKLESNSPETIEDNKAWANTLIGTL</sequence>
<evidence type="ECO:0000256" key="1">
    <source>
        <dbReference type="SAM" id="MobiDB-lite"/>
    </source>
</evidence>
<dbReference type="SUPFAM" id="SSF56219">
    <property type="entry name" value="DNase I-like"/>
    <property type="match status" value="1"/>
</dbReference>
<dbReference type="InterPro" id="IPR005135">
    <property type="entry name" value="Endo/exonuclease/phosphatase"/>
</dbReference>
<accession>A0A9J6D5V3</accession>